<dbReference type="Proteomes" id="UP000001137">
    <property type="component" value="Chromosome"/>
</dbReference>
<accession>A8MD16</accession>
<evidence type="ECO:0000313" key="2">
    <source>
        <dbReference type="EMBL" id="ABW01672.1"/>
    </source>
</evidence>
<dbReference type="SUPFAM" id="SSF53383">
    <property type="entry name" value="PLP-dependent transferases"/>
    <property type="match status" value="1"/>
</dbReference>
<dbReference type="CDD" id="cd00616">
    <property type="entry name" value="AHBA_syn"/>
    <property type="match status" value="1"/>
</dbReference>
<dbReference type="InterPro" id="IPR000653">
    <property type="entry name" value="DegT/StrS_aminotransferase"/>
</dbReference>
<dbReference type="Gene3D" id="3.40.640.10">
    <property type="entry name" value="Type I PLP-dependent aspartate aminotransferase-like (Major domain)"/>
    <property type="match status" value="1"/>
</dbReference>
<dbReference type="PANTHER" id="PTHR30244:SF34">
    <property type="entry name" value="DTDP-4-AMINO-4,6-DIDEOXYGALACTOSE TRANSAMINASE"/>
    <property type="match status" value="1"/>
</dbReference>
<dbReference type="Gene3D" id="3.90.1150.10">
    <property type="entry name" value="Aspartate Aminotransferase, domain 1"/>
    <property type="match status" value="1"/>
</dbReference>
<dbReference type="GO" id="GO:0030170">
    <property type="term" value="F:pyridoxal phosphate binding"/>
    <property type="evidence" value="ECO:0007669"/>
    <property type="project" value="TreeGrafter"/>
</dbReference>
<dbReference type="InterPro" id="IPR015424">
    <property type="entry name" value="PyrdxlP-dep_Trfase"/>
</dbReference>
<dbReference type="Pfam" id="PF01041">
    <property type="entry name" value="DegT_DnrJ_EryC1"/>
    <property type="match status" value="1"/>
</dbReference>
<gene>
    <name evidence="2" type="ordered locus">Cmaq_0837</name>
</gene>
<name>A8MD16_CALMQ</name>
<organism evidence="2 3">
    <name type="scientific">Caldivirga maquilingensis (strain ATCC 700844 / DSM 13496 / JCM 10307 / IC-167)</name>
    <dbReference type="NCBI Taxonomy" id="397948"/>
    <lineage>
        <taxon>Archaea</taxon>
        <taxon>Thermoproteota</taxon>
        <taxon>Thermoprotei</taxon>
        <taxon>Thermoproteales</taxon>
        <taxon>Thermoproteaceae</taxon>
        <taxon>Caldivirga</taxon>
    </lineage>
</organism>
<dbReference type="GO" id="GO:0047310">
    <property type="term" value="F:glutamine-scyllo-inositol transaminase activity"/>
    <property type="evidence" value="ECO:0007669"/>
    <property type="project" value="UniProtKB-EC"/>
</dbReference>
<evidence type="ECO:0000256" key="1">
    <source>
        <dbReference type="RuleBase" id="RU004508"/>
    </source>
</evidence>
<dbReference type="eggNOG" id="arCOG00118">
    <property type="taxonomic scope" value="Archaea"/>
</dbReference>
<dbReference type="RefSeq" id="WP_012185891.1">
    <property type="nucleotide sequence ID" value="NC_009954.1"/>
</dbReference>
<proteinExistence type="inferred from homology"/>
<dbReference type="OrthoDB" id="10355at2157"/>
<dbReference type="HOGENOM" id="CLU_033332_7_2_2"/>
<dbReference type="EMBL" id="CP000852">
    <property type="protein sequence ID" value="ABW01672.1"/>
    <property type="molecule type" value="Genomic_DNA"/>
</dbReference>
<dbReference type="STRING" id="397948.Cmaq_0837"/>
<dbReference type="InterPro" id="IPR015422">
    <property type="entry name" value="PyrdxlP-dep_Trfase_small"/>
</dbReference>
<dbReference type="PANTHER" id="PTHR30244">
    <property type="entry name" value="TRANSAMINASE"/>
    <property type="match status" value="1"/>
</dbReference>
<comment type="similarity">
    <text evidence="1">Belongs to the DegT/DnrJ/EryC1 family.</text>
</comment>
<keyword evidence="3" id="KW-1185">Reference proteome</keyword>
<reference evidence="2 3" key="1">
    <citation type="submission" date="2007-10" db="EMBL/GenBank/DDBJ databases">
        <title>Complete sequence of Caldivirga maquilingensis IC-167.</title>
        <authorList>
            <consortium name="US DOE Joint Genome Institute"/>
            <person name="Copeland A."/>
            <person name="Lucas S."/>
            <person name="Lapidus A."/>
            <person name="Barry K."/>
            <person name="Glavina del Rio T."/>
            <person name="Dalin E."/>
            <person name="Tice H."/>
            <person name="Pitluck S."/>
            <person name="Saunders E."/>
            <person name="Brettin T."/>
            <person name="Bruce D."/>
            <person name="Detter J.C."/>
            <person name="Han C."/>
            <person name="Schmutz J."/>
            <person name="Larimer F."/>
            <person name="Land M."/>
            <person name="Hauser L."/>
            <person name="Kyrpides N."/>
            <person name="Ivanova N."/>
            <person name="Biddle J.F."/>
            <person name="Zhang Z."/>
            <person name="Fitz-Gibbon S.T."/>
            <person name="Lowe T.M."/>
            <person name="Saltikov C."/>
            <person name="House C.H."/>
            <person name="Richardson P."/>
        </authorList>
    </citation>
    <scope>NUCLEOTIDE SEQUENCE [LARGE SCALE GENOMIC DNA]</scope>
    <source>
        <strain evidence="3">ATCC 700844 / DSM 13496 / JCM 10307 / IC-167</strain>
    </source>
</reference>
<keyword evidence="2" id="KW-0808">Transferase</keyword>
<dbReference type="InterPro" id="IPR015421">
    <property type="entry name" value="PyrdxlP-dep_Trfase_major"/>
</dbReference>
<dbReference type="GO" id="GO:0000271">
    <property type="term" value="P:polysaccharide biosynthetic process"/>
    <property type="evidence" value="ECO:0007669"/>
    <property type="project" value="TreeGrafter"/>
</dbReference>
<dbReference type="GeneID" id="5709762"/>
<evidence type="ECO:0000313" key="3">
    <source>
        <dbReference type="Proteomes" id="UP000001137"/>
    </source>
</evidence>
<protein>
    <submittedName>
        <fullName evidence="2">Glutamine--scyllo-inositol transaminase</fullName>
        <ecNumber evidence="2">2.6.1.50</ecNumber>
    </submittedName>
</protein>
<sequence length="433" mass="48549">MPKLAINGGVPVAVELNKFISQWPIFDEDDINAVVETIKSRRWCRLYPGSKAEQFEEAFARYHDAKYGIAVANGTVALELALKTIGVTYGDEVIVPAYTFIATASAVSEVGGVPVFADVDPETGNIDPSDVENKITERTKAIIAVHFGGYPADLDELTRIAKKHGLFLIEDAAHAHGSEWRGRKVGAIGNMGGFSFQESKSLTAGEGGIVLTNDDKLAERAKLIHNIGRVPGQPGYIHYILSSNYRLSEIQAALLLSRLNKLPREVEIKHSNGKYLSDQLRRIGVVKPTRDDERVTKRGYYYYVMLYNEEELHGIPKDLFIEALRAEGVPVGVSYGPPLYRQPAFRRENIKNVFPPNARIPDYENLYLKGAEEFAKRELVLSHYVLLAPREGLDLIVAAIEKIRDNVDELLQVLPKWKEKRTDTWIDTLYKRD</sequence>
<dbReference type="KEGG" id="cma:Cmaq_0837"/>
<keyword evidence="2" id="KW-0032">Aminotransferase</keyword>
<dbReference type="PIRSF" id="PIRSF000390">
    <property type="entry name" value="PLP_StrS"/>
    <property type="match status" value="1"/>
</dbReference>
<keyword evidence="1" id="KW-0663">Pyridoxal phosphate</keyword>
<dbReference type="EC" id="2.6.1.50" evidence="2"/>
<dbReference type="AlphaFoldDB" id="A8MD16"/>